<protein>
    <recommendedName>
        <fullName evidence="4">Dinitrogenase iron-molybdenum cofactor biosynthesis domain-containing protein</fullName>
    </recommendedName>
</protein>
<dbReference type="Proteomes" id="UP000448292">
    <property type="component" value="Unassembled WGS sequence"/>
</dbReference>
<gene>
    <name evidence="2" type="ORF">DPQ33_10525</name>
</gene>
<proteinExistence type="predicted"/>
<comment type="caution">
    <text evidence="2">The sequence shown here is derived from an EMBL/GenBank/DDBJ whole genome shotgun (WGS) entry which is preliminary data.</text>
</comment>
<dbReference type="RefSeq" id="WP_144303184.1">
    <property type="nucleotide sequence ID" value="NZ_QMIE01000009.1"/>
</dbReference>
<evidence type="ECO:0000313" key="3">
    <source>
        <dbReference type="Proteomes" id="UP000448292"/>
    </source>
</evidence>
<evidence type="ECO:0000313" key="2">
    <source>
        <dbReference type="EMBL" id="TVM16841.1"/>
    </source>
</evidence>
<feature type="region of interest" description="Disordered" evidence="1">
    <location>
        <begin position="122"/>
        <end position="157"/>
    </location>
</feature>
<accession>A0A7M3MDP1</accession>
<organism evidence="2 3">
    <name type="scientific">Oceanidesulfovibrio indonesiensis</name>
    <dbReference type="NCBI Taxonomy" id="54767"/>
    <lineage>
        <taxon>Bacteria</taxon>
        <taxon>Pseudomonadati</taxon>
        <taxon>Thermodesulfobacteriota</taxon>
        <taxon>Desulfovibrionia</taxon>
        <taxon>Desulfovibrionales</taxon>
        <taxon>Desulfovibrionaceae</taxon>
        <taxon>Oceanidesulfovibrio</taxon>
    </lineage>
</organism>
<sequence>MRLCLASYGGRLAALFENATEFPCYELDREAAPVYIATFMPTHRDPCMRLAALREQNVRALVCGGICRRLAVRAESSGLQVVPWICGDNETVLAACMDGTLAQLAMPGCRWTQGAGIASDMATRPEAGDECPNRNRLGRGGSGRRAYDINLPHRSTS</sequence>
<evidence type="ECO:0008006" key="4">
    <source>
        <dbReference type="Google" id="ProtNLM"/>
    </source>
</evidence>
<evidence type="ECO:0000256" key="1">
    <source>
        <dbReference type="SAM" id="MobiDB-lite"/>
    </source>
</evidence>
<keyword evidence="3" id="KW-1185">Reference proteome</keyword>
<dbReference type="Gene3D" id="3.30.420.130">
    <property type="entry name" value="Dinitrogenase iron-molybdenum cofactor biosynthesis domain"/>
    <property type="match status" value="1"/>
</dbReference>
<name>A0A7M3MDP1_9BACT</name>
<dbReference type="InterPro" id="IPR036105">
    <property type="entry name" value="DiNase_FeMo-co_biosyn_sf"/>
</dbReference>
<dbReference type="AlphaFoldDB" id="A0A7M3MDP1"/>
<dbReference type="EMBL" id="QMIE01000009">
    <property type="protein sequence ID" value="TVM16841.1"/>
    <property type="molecule type" value="Genomic_DNA"/>
</dbReference>
<reference evidence="2 3" key="1">
    <citation type="submission" date="2018-06" db="EMBL/GenBank/DDBJ databases">
        <title>Complete genome of Desulfovibrio indonesiensis P37SLT.</title>
        <authorList>
            <person name="Crispim J.S."/>
            <person name="Vidigal P.M.P."/>
            <person name="Silva L.C.F."/>
            <person name="Laguardia C.N."/>
            <person name="Araujo L.C."/>
            <person name="Dias R.S."/>
            <person name="Sousa M.P."/>
            <person name="Paula S.O."/>
            <person name="Silva C."/>
        </authorList>
    </citation>
    <scope>NUCLEOTIDE SEQUENCE [LARGE SCALE GENOMIC DNA]</scope>
    <source>
        <strain evidence="2 3">P37SLT</strain>
    </source>
</reference>
<dbReference type="OrthoDB" id="280278at2"/>
<dbReference type="SUPFAM" id="SSF53146">
    <property type="entry name" value="Nitrogenase accessory factor-like"/>
    <property type="match status" value="1"/>
</dbReference>